<keyword evidence="1" id="KW-1133">Transmembrane helix</keyword>
<dbReference type="KEGG" id="dsi:Dsimw501_GD14738"/>
<dbReference type="Proteomes" id="UP000035880">
    <property type="component" value="Chromosome 3L"/>
</dbReference>
<proteinExistence type="predicted"/>
<name>A0A0J9RXG7_DROSI</name>
<reference evidence="2" key="2">
    <citation type="submission" date="2014-06" db="EMBL/GenBank/DDBJ databases">
        <authorList>
            <person name="Hu T."/>
            <person name="Eisen M.B."/>
            <person name="Thornton K.R."/>
            <person name="Andolfatto P."/>
        </authorList>
    </citation>
    <scope>NUCLEOTIDE SEQUENCE</scope>
    <source>
        <strain evidence="2">W501</strain>
    </source>
</reference>
<gene>
    <name evidence="2" type="primary">Dsim\GD14738</name>
    <name evidence="2" type="ORF">Dsimw501_GD14738</name>
</gene>
<reference evidence="2" key="3">
    <citation type="submission" date="2015-04" db="EMBL/GenBank/DDBJ databases">
        <authorList>
            <consortium name="FlyBase"/>
        </authorList>
    </citation>
    <scope>NUCLEOTIDE SEQUENCE</scope>
    <source>
        <strain evidence="2">W501</strain>
    </source>
</reference>
<accession>A0A0J9RXG7</accession>
<dbReference type="AlphaFoldDB" id="A0A0J9RXG7"/>
<feature type="transmembrane region" description="Helical" evidence="1">
    <location>
        <begin position="65"/>
        <end position="89"/>
    </location>
</feature>
<evidence type="ECO:0000256" key="1">
    <source>
        <dbReference type="SAM" id="Phobius"/>
    </source>
</evidence>
<evidence type="ECO:0000313" key="2">
    <source>
        <dbReference type="EMBL" id="KMZ00352.1"/>
    </source>
</evidence>
<protein>
    <submittedName>
        <fullName evidence="2">Uncharacterized protein</fullName>
    </submittedName>
</protein>
<dbReference type="Bgee" id="FBgn0186413">
    <property type="expression patterns" value="Expressed in male reproductive system and 2 other cell types or tissues"/>
</dbReference>
<sequence>MCCKSCEEQPASCCSIFYAFCCMGAGFFMFSFSLHNVIISEESITIMDWFLHIHGTDLTDNQLTILYGLDLIFAFTYVAAGVLLALGIKRKTKACIKAGKILSYFFPIYNIVYVFPLVIHIGCALKLCRYLKENFD</sequence>
<dbReference type="EMBL" id="CM002912">
    <property type="protein sequence ID" value="KMZ00352.1"/>
    <property type="molecule type" value="Genomic_DNA"/>
</dbReference>
<reference evidence="2" key="1">
    <citation type="journal article" date="2013" name="Genome Res.">
        <title>A second-generation assembly of the Drosophila simulans genome provides new insights into patterns of lineage-specific divergence.</title>
        <authorList>
            <person name="Hu T.T."/>
            <person name="Eisen M.B."/>
            <person name="Thornton K.R."/>
            <person name="Andolfatto P."/>
        </authorList>
    </citation>
    <scope>NUCLEOTIDE SEQUENCE [LARGE SCALE GENOMIC DNA]</scope>
    <source>
        <strain evidence="2">W501</strain>
    </source>
</reference>
<feature type="transmembrane region" description="Helical" evidence="1">
    <location>
        <begin position="12"/>
        <end position="32"/>
    </location>
</feature>
<feature type="transmembrane region" description="Helical" evidence="1">
    <location>
        <begin position="101"/>
        <end position="122"/>
    </location>
</feature>
<organism evidence="2">
    <name type="scientific">Drosophila simulans</name>
    <name type="common">Fruit fly</name>
    <dbReference type="NCBI Taxonomy" id="7240"/>
    <lineage>
        <taxon>Eukaryota</taxon>
        <taxon>Metazoa</taxon>
        <taxon>Ecdysozoa</taxon>
        <taxon>Arthropoda</taxon>
        <taxon>Hexapoda</taxon>
        <taxon>Insecta</taxon>
        <taxon>Pterygota</taxon>
        <taxon>Neoptera</taxon>
        <taxon>Endopterygota</taxon>
        <taxon>Diptera</taxon>
        <taxon>Brachycera</taxon>
        <taxon>Muscomorpha</taxon>
        <taxon>Ephydroidea</taxon>
        <taxon>Drosophilidae</taxon>
        <taxon>Drosophila</taxon>
        <taxon>Sophophora</taxon>
    </lineage>
</organism>
<dbReference type="OrthoDB" id="7851365at2759"/>
<keyword evidence="1" id="KW-0812">Transmembrane</keyword>
<keyword evidence="1" id="KW-0472">Membrane</keyword>